<dbReference type="PANTHER" id="PTHR11645">
    <property type="entry name" value="PYRROLINE-5-CARBOXYLATE REDUCTASE"/>
    <property type="match status" value="1"/>
</dbReference>
<dbReference type="SUPFAM" id="SSF51735">
    <property type="entry name" value="NAD(P)-binding Rossmann-fold domains"/>
    <property type="match status" value="1"/>
</dbReference>
<dbReference type="InterPro" id="IPR028939">
    <property type="entry name" value="P5C_Rdtase_cat_N"/>
</dbReference>
<dbReference type="GO" id="GO:0055129">
    <property type="term" value="P:L-proline biosynthetic process"/>
    <property type="evidence" value="ECO:0007669"/>
    <property type="project" value="TreeGrafter"/>
</dbReference>
<dbReference type="InterPro" id="IPR000304">
    <property type="entry name" value="Pyrroline-COOH_reductase"/>
</dbReference>
<dbReference type="InterPro" id="IPR053790">
    <property type="entry name" value="P5CR-like_CS"/>
</dbReference>
<comment type="similarity">
    <text evidence="1">Belongs to the pyrroline-5-carboxylate reductase family.</text>
</comment>
<dbReference type="SUPFAM" id="SSF48179">
    <property type="entry name" value="6-phosphogluconate dehydrogenase C-terminal domain-like"/>
    <property type="match status" value="1"/>
</dbReference>
<sequence>MLYDKLTLQYEKYPQLAVASSVTELVKKCDVIFISVKPDKVAEVLAECHAALGDNGIQTKLFISIAAGISIKYLTGILGENAAVVRVMPNTPMLVGCGVCALSRGKNVTDNQYCFARTVFSSAGEIIELDEDKMNAVISLTSSSPAYLFELADAMSNAAVIQGFDKAESVRLCAAVFAGAAKMLLESGKTPAELSRMVTSPGGTTRAALDVFEASGFASMIRDAMLACTKRAQELSK</sequence>
<dbReference type="HAMAP" id="MF_01925">
    <property type="entry name" value="P5C_reductase"/>
    <property type="match status" value="1"/>
</dbReference>
<dbReference type="FunFam" id="1.10.3730.10:FF:000001">
    <property type="entry name" value="Pyrroline-5-carboxylate reductase"/>
    <property type="match status" value="1"/>
</dbReference>
<dbReference type="EC" id="1.5.1.2" evidence="6"/>
<feature type="domain" description="Pyrroline-5-carboxylate reductase dimerisation" evidence="5">
    <location>
        <begin position="131"/>
        <end position="235"/>
    </location>
</feature>
<evidence type="ECO:0000313" key="6">
    <source>
        <dbReference type="EMBL" id="MPN12928.1"/>
    </source>
</evidence>
<organism evidence="6">
    <name type="scientific">bioreactor metagenome</name>
    <dbReference type="NCBI Taxonomy" id="1076179"/>
    <lineage>
        <taxon>unclassified sequences</taxon>
        <taxon>metagenomes</taxon>
        <taxon>ecological metagenomes</taxon>
    </lineage>
</organism>
<dbReference type="PIRSF" id="PIRSF000193">
    <property type="entry name" value="Pyrrol-5-carb_rd"/>
    <property type="match status" value="1"/>
</dbReference>
<proteinExistence type="inferred from homology"/>
<dbReference type="AlphaFoldDB" id="A0A645FEV5"/>
<protein>
    <submittedName>
        <fullName evidence="6">Pyrroline-5-carboxylate reductase</fullName>
        <ecNumber evidence="6">1.5.1.2</ecNumber>
    </submittedName>
</protein>
<reference evidence="6" key="1">
    <citation type="submission" date="2019-08" db="EMBL/GenBank/DDBJ databases">
        <authorList>
            <person name="Kucharzyk K."/>
            <person name="Murdoch R.W."/>
            <person name="Higgins S."/>
            <person name="Loffler F."/>
        </authorList>
    </citation>
    <scope>NUCLEOTIDE SEQUENCE</scope>
</reference>
<evidence type="ECO:0000259" key="4">
    <source>
        <dbReference type="Pfam" id="PF03807"/>
    </source>
</evidence>
<keyword evidence="3 6" id="KW-0560">Oxidoreductase</keyword>
<dbReference type="GO" id="GO:0004735">
    <property type="term" value="F:pyrroline-5-carboxylate reductase activity"/>
    <property type="evidence" value="ECO:0007669"/>
    <property type="project" value="UniProtKB-EC"/>
</dbReference>
<evidence type="ECO:0000256" key="1">
    <source>
        <dbReference type="ARBA" id="ARBA00005525"/>
    </source>
</evidence>
<dbReference type="InterPro" id="IPR008927">
    <property type="entry name" value="6-PGluconate_DH-like_C_sf"/>
</dbReference>
<dbReference type="Pfam" id="PF14748">
    <property type="entry name" value="P5CR_dimer"/>
    <property type="match status" value="1"/>
</dbReference>
<evidence type="ECO:0000259" key="5">
    <source>
        <dbReference type="Pfam" id="PF14748"/>
    </source>
</evidence>
<dbReference type="PROSITE" id="PS00521">
    <property type="entry name" value="P5CR"/>
    <property type="match status" value="1"/>
</dbReference>
<dbReference type="Pfam" id="PF03807">
    <property type="entry name" value="F420_oxidored"/>
    <property type="match status" value="1"/>
</dbReference>
<dbReference type="InterPro" id="IPR036291">
    <property type="entry name" value="NAD(P)-bd_dom_sf"/>
</dbReference>
<feature type="domain" description="Pyrroline-5-carboxylate reductase catalytic N-terminal" evidence="4">
    <location>
        <begin position="5"/>
        <end position="68"/>
    </location>
</feature>
<evidence type="ECO:0000256" key="3">
    <source>
        <dbReference type="ARBA" id="ARBA00023002"/>
    </source>
</evidence>
<dbReference type="Gene3D" id="1.10.3730.10">
    <property type="entry name" value="ProC C-terminal domain-like"/>
    <property type="match status" value="1"/>
</dbReference>
<dbReference type="EMBL" id="VSSQ01059357">
    <property type="protein sequence ID" value="MPN12928.1"/>
    <property type="molecule type" value="Genomic_DNA"/>
</dbReference>
<dbReference type="PANTHER" id="PTHR11645:SF0">
    <property type="entry name" value="PYRROLINE-5-CARBOXYLATE REDUCTASE 3"/>
    <property type="match status" value="1"/>
</dbReference>
<dbReference type="Gene3D" id="3.40.50.720">
    <property type="entry name" value="NAD(P)-binding Rossmann-like Domain"/>
    <property type="match status" value="1"/>
</dbReference>
<comment type="caution">
    <text evidence="6">The sequence shown here is derived from an EMBL/GenBank/DDBJ whole genome shotgun (WGS) entry which is preliminary data.</text>
</comment>
<name>A0A645FEV5_9ZZZZ</name>
<dbReference type="NCBIfam" id="TIGR00112">
    <property type="entry name" value="proC"/>
    <property type="match status" value="1"/>
</dbReference>
<keyword evidence="2" id="KW-0521">NADP</keyword>
<accession>A0A645FEV5</accession>
<dbReference type="InterPro" id="IPR029036">
    <property type="entry name" value="P5CR_dimer"/>
</dbReference>
<gene>
    <name evidence="6" type="primary">proC_44</name>
    <name evidence="6" type="ORF">SDC9_160248</name>
</gene>
<evidence type="ECO:0000256" key="2">
    <source>
        <dbReference type="ARBA" id="ARBA00022857"/>
    </source>
</evidence>